<organism evidence="5 6">
    <name type="scientific">Anopheles merus</name>
    <name type="common">Mosquito</name>
    <dbReference type="NCBI Taxonomy" id="30066"/>
    <lineage>
        <taxon>Eukaryota</taxon>
        <taxon>Metazoa</taxon>
        <taxon>Ecdysozoa</taxon>
        <taxon>Arthropoda</taxon>
        <taxon>Hexapoda</taxon>
        <taxon>Insecta</taxon>
        <taxon>Pterygota</taxon>
        <taxon>Neoptera</taxon>
        <taxon>Endopterygota</taxon>
        <taxon>Diptera</taxon>
        <taxon>Nematocera</taxon>
        <taxon>Culicoidea</taxon>
        <taxon>Culicidae</taxon>
        <taxon>Anophelinae</taxon>
        <taxon>Anopheles</taxon>
    </lineage>
</organism>
<keyword evidence="2 3" id="KW-0802">TPR repeat</keyword>
<sequence>MLLRVLRRTPASWFPWFAECWIHLADRSCFLTVRKRHKHRKMPSSDPLPPKESALFRKILKCYEMKQYKNGLKLAKQILSNPKFTEHGETLAMKGLTLNCLGRKDEAYDHVRRGLRNDLKSHVCWHVYGLLQRSDKKYDEAIKCYRNALKWEKDNIQILRDLSLLQIQMRDLEGYRETRHQLFKLRPSQHASWIGFAMSYHLLGDYETAMNILETFLSSQTMDTFDYKHSELLLYQNSVIQEAGQHEQALQHLKNCGAQILDKLAVQESMGALCLKLGRHEEAETIFKALIDRNPDNTEYYRRLMEARQLSEPAELIEAYRAMQGEYPQSFCARRLPLDIATGDTFRTLVDEHLRRNLRKGVPPLFVNLRSLYRDAEKVKIIGKLVECYYQNLMSSGYFSAEDAANPDVRKEPASALLWTMYYLAQHYDHLRESEKALDFINAAIEHTPTLIELFVTKGRIYKHAGDVLEAVKWLDEAQSLDTADRYINSKCAKYMLRANQIKEAEEICAKFTREGVSAMENLNEMQCMWFQTECALGYQRLEKWGDALKKCHEIDRHFAEIIEDQFDFHTYCMRKMTLRSYVGLLRLEDVLRRHPFYFKAAKCAIEVYLRLFDKPLAAESAVEELDIENLPAPELKKLRNKQRKAQKKKAEQENAQSKENQKKEQHNKKQLYQDGDPEAPQLDELIPEKLARPDDPLEKAIEFLKPLQLLAKDNIETHLMAFEIYLRRNKLLLMLQSLKRARKIDATNAILHSCIVRFYRVLEQRLASTADTADVDPSVRIVIDRERENLFHGEPNATALNDAYLKANRDDCDAVYEVAKIMYTLDEKRRDEAIALLTGAVQSKKIPLEKATKIFLLLKAGYFGQCDEQLAAFKKLCQQRYPLAVVFADVTAAPVTTLTTTQSSNAENTQTTVTDSGSNCCVMTASEQQPTPGKQQPGSKPSKKQKNGPEIKAN</sequence>
<dbReference type="VEuPathDB" id="VectorBase:AMEM001266"/>
<dbReference type="PANTHER" id="PTHR22767:SF2">
    <property type="entry name" value="N(ALPHA)-ACETYLTRANSFERASE 15_16, ISOFORM A"/>
    <property type="match status" value="1"/>
</dbReference>
<dbReference type="InterPro" id="IPR019734">
    <property type="entry name" value="TPR_rpt"/>
</dbReference>
<feature type="region of interest" description="Disordered" evidence="4">
    <location>
        <begin position="637"/>
        <end position="685"/>
    </location>
</feature>
<evidence type="ECO:0000256" key="2">
    <source>
        <dbReference type="ARBA" id="ARBA00022803"/>
    </source>
</evidence>
<dbReference type="Gene3D" id="1.25.40.1010">
    <property type="match status" value="1"/>
</dbReference>
<protein>
    <recommendedName>
        <fullName evidence="7">N-alpha-acetyltransferase 15, NatA auxiliary subunit</fullName>
    </recommendedName>
</protein>
<dbReference type="GO" id="GO:0031415">
    <property type="term" value="C:NatA complex"/>
    <property type="evidence" value="ECO:0007669"/>
    <property type="project" value="TreeGrafter"/>
</dbReference>
<dbReference type="STRING" id="30066.A0A182UP71"/>
<dbReference type="InterPro" id="IPR021183">
    <property type="entry name" value="NatA_aux_su"/>
</dbReference>
<reference evidence="5" key="1">
    <citation type="submission" date="2020-05" db="UniProtKB">
        <authorList>
            <consortium name="EnsemblMetazoa"/>
        </authorList>
    </citation>
    <scope>IDENTIFICATION</scope>
    <source>
        <strain evidence="5">MAF</strain>
    </source>
</reference>
<feature type="compositionally biased region" description="Basic residues" evidence="4">
    <location>
        <begin position="639"/>
        <end position="648"/>
    </location>
</feature>
<dbReference type="SMART" id="SM00028">
    <property type="entry name" value="TPR"/>
    <property type="match status" value="6"/>
</dbReference>
<evidence type="ECO:0000256" key="3">
    <source>
        <dbReference type="PROSITE-ProRule" id="PRU00339"/>
    </source>
</evidence>
<feature type="repeat" description="TPR" evidence="3">
    <location>
        <begin position="264"/>
        <end position="297"/>
    </location>
</feature>
<dbReference type="PROSITE" id="PS50005">
    <property type="entry name" value="TPR"/>
    <property type="match status" value="2"/>
</dbReference>
<dbReference type="InterPro" id="IPR011990">
    <property type="entry name" value="TPR-like_helical_dom_sf"/>
</dbReference>
<dbReference type="Proteomes" id="UP000075903">
    <property type="component" value="Unassembled WGS sequence"/>
</dbReference>
<dbReference type="Pfam" id="PF12569">
    <property type="entry name" value="NatA_aux_su"/>
    <property type="match status" value="1"/>
</dbReference>
<evidence type="ECO:0000313" key="5">
    <source>
        <dbReference type="EnsemblMetazoa" id="AMEM001266-PA"/>
    </source>
</evidence>
<proteinExistence type="predicted"/>
<accession>A0A182UP71</accession>
<evidence type="ECO:0000256" key="1">
    <source>
        <dbReference type="ARBA" id="ARBA00022737"/>
    </source>
</evidence>
<dbReference type="Gene3D" id="1.25.40.1040">
    <property type="match status" value="1"/>
</dbReference>
<feature type="region of interest" description="Disordered" evidence="4">
    <location>
        <begin position="904"/>
        <end position="955"/>
    </location>
</feature>
<feature type="compositionally biased region" description="Polar residues" evidence="4">
    <location>
        <begin position="904"/>
        <end position="932"/>
    </location>
</feature>
<feature type="repeat" description="TPR" evidence="3">
    <location>
        <begin position="122"/>
        <end position="155"/>
    </location>
</feature>
<dbReference type="Pfam" id="PF13181">
    <property type="entry name" value="TPR_8"/>
    <property type="match status" value="1"/>
</dbReference>
<dbReference type="PANTHER" id="PTHR22767">
    <property type="entry name" value="N-TERMINAL ACETYLTRANSFERASE-RELATED"/>
    <property type="match status" value="1"/>
</dbReference>
<keyword evidence="1" id="KW-0677">Repeat</keyword>
<evidence type="ECO:0008006" key="7">
    <source>
        <dbReference type="Google" id="ProtNLM"/>
    </source>
</evidence>
<name>A0A182UP71_ANOME</name>
<keyword evidence="6" id="KW-1185">Reference proteome</keyword>
<dbReference type="EnsemblMetazoa" id="AMEM001266-RA">
    <property type="protein sequence ID" value="AMEM001266-PA"/>
    <property type="gene ID" value="AMEM001266"/>
</dbReference>
<evidence type="ECO:0000256" key="4">
    <source>
        <dbReference type="SAM" id="MobiDB-lite"/>
    </source>
</evidence>
<dbReference type="SUPFAM" id="SSF48452">
    <property type="entry name" value="TPR-like"/>
    <property type="match status" value="1"/>
</dbReference>
<evidence type="ECO:0000313" key="6">
    <source>
        <dbReference type="Proteomes" id="UP000075903"/>
    </source>
</evidence>
<dbReference type="AlphaFoldDB" id="A0A182UP71"/>
<dbReference type="VEuPathDB" id="VectorBase:AMEM21_001375"/>
<dbReference type="PIRSF" id="PIRSF000422">
    <property type="entry name" value="N-terminal-AcTrfase-A_aux_su"/>
    <property type="match status" value="1"/>
</dbReference>